<dbReference type="STRING" id="225849.swp_1655"/>
<feature type="domain" description="HTH lysR-type" evidence="5">
    <location>
        <begin position="1"/>
        <end position="62"/>
    </location>
</feature>
<accession>B8CLA5</accession>
<dbReference type="OrthoDB" id="646694at2"/>
<evidence type="ECO:0000256" key="4">
    <source>
        <dbReference type="ARBA" id="ARBA00023163"/>
    </source>
</evidence>
<dbReference type="CDD" id="cd05466">
    <property type="entry name" value="PBP2_LTTR_substrate"/>
    <property type="match status" value="1"/>
</dbReference>
<keyword evidence="7" id="KW-1185">Reference proteome</keyword>
<evidence type="ECO:0000256" key="2">
    <source>
        <dbReference type="ARBA" id="ARBA00023015"/>
    </source>
</evidence>
<dbReference type="AlphaFoldDB" id="B8CLA5"/>
<dbReference type="KEGG" id="swp:swp_1655"/>
<sequence>MDIKQLKHLDALITFGGFTKAAQQLNIAQPALSQSIKRLEDSLGVTLVDRGAHKRSKALSLTAEGRALHQHAKLIIKNMVQAEAHIKSMANLTKGEVRVAVPGMLGSFYLPSRLMAFRHQHPDLKLSLFEGGTRDTLKMLRREDVDIAIITANDLDDNFDSHLLLQEQMVVAVGKHHPLAAQGTVPLDQFFQHDLVLFKQGYFHREWMLEQAKLLGLNASIAFETNLINLIKQVVAQEYGITSVLKMVIEQDDDILAKPFDPPVYLDLHIAWKKQRPISKADRAFVDFLMENR</sequence>
<dbReference type="Pfam" id="PF03466">
    <property type="entry name" value="LysR_substrate"/>
    <property type="match status" value="1"/>
</dbReference>
<proteinExistence type="inferred from homology"/>
<dbReference type="Gene3D" id="1.10.10.10">
    <property type="entry name" value="Winged helix-like DNA-binding domain superfamily/Winged helix DNA-binding domain"/>
    <property type="match status" value="1"/>
</dbReference>
<dbReference type="PANTHER" id="PTHR30419:SF30">
    <property type="entry name" value="LYSR FAMILY TRANSCRIPTIONAL REGULATOR"/>
    <property type="match status" value="1"/>
</dbReference>
<evidence type="ECO:0000313" key="6">
    <source>
        <dbReference type="EMBL" id="ACJ28431.1"/>
    </source>
</evidence>
<dbReference type="PRINTS" id="PR00039">
    <property type="entry name" value="HTHLYSR"/>
</dbReference>
<comment type="similarity">
    <text evidence="1">Belongs to the LysR transcriptional regulatory family.</text>
</comment>
<keyword evidence="4" id="KW-0804">Transcription</keyword>
<evidence type="ECO:0000256" key="1">
    <source>
        <dbReference type="ARBA" id="ARBA00009437"/>
    </source>
</evidence>
<dbReference type="RefSeq" id="WP_020911809.1">
    <property type="nucleotide sequence ID" value="NC_011566.1"/>
</dbReference>
<dbReference type="InterPro" id="IPR050950">
    <property type="entry name" value="HTH-type_LysR_regulators"/>
</dbReference>
<evidence type="ECO:0000256" key="3">
    <source>
        <dbReference type="ARBA" id="ARBA00023125"/>
    </source>
</evidence>
<protein>
    <submittedName>
        <fullName evidence="6">Regulatory protein, LysR:LysR, substrate-binding</fullName>
    </submittedName>
</protein>
<dbReference type="InterPro" id="IPR000847">
    <property type="entry name" value="LysR_HTH_N"/>
</dbReference>
<name>B8CLA5_SHEPW</name>
<gene>
    <name evidence="6" type="ordered locus">swp_1655</name>
</gene>
<dbReference type="Gene3D" id="3.40.190.290">
    <property type="match status" value="1"/>
</dbReference>
<dbReference type="GO" id="GO:0003700">
    <property type="term" value="F:DNA-binding transcription factor activity"/>
    <property type="evidence" value="ECO:0007669"/>
    <property type="project" value="InterPro"/>
</dbReference>
<dbReference type="Pfam" id="PF00126">
    <property type="entry name" value="HTH_1"/>
    <property type="match status" value="1"/>
</dbReference>
<dbReference type="InterPro" id="IPR036390">
    <property type="entry name" value="WH_DNA-bd_sf"/>
</dbReference>
<dbReference type="SUPFAM" id="SSF46785">
    <property type="entry name" value="Winged helix' DNA-binding domain"/>
    <property type="match status" value="1"/>
</dbReference>
<dbReference type="eggNOG" id="COG0583">
    <property type="taxonomic scope" value="Bacteria"/>
</dbReference>
<dbReference type="SUPFAM" id="SSF53850">
    <property type="entry name" value="Periplasmic binding protein-like II"/>
    <property type="match status" value="1"/>
</dbReference>
<dbReference type="InterPro" id="IPR005119">
    <property type="entry name" value="LysR_subst-bd"/>
</dbReference>
<dbReference type="HOGENOM" id="CLU_039613_6_2_6"/>
<reference evidence="6 7" key="1">
    <citation type="journal article" date="2008" name="PLoS ONE">
        <title>Environmental adaptation: genomic analysis of the piezotolerant and psychrotolerant deep-sea iron reducing bacterium Shewanella piezotolerans WP3.</title>
        <authorList>
            <person name="Wang F."/>
            <person name="Wang J."/>
            <person name="Jian H."/>
            <person name="Zhang B."/>
            <person name="Li S."/>
            <person name="Wang F."/>
            <person name="Zeng X."/>
            <person name="Gao L."/>
            <person name="Bartlett D.H."/>
            <person name="Yu J."/>
            <person name="Hu S."/>
            <person name="Xiao X."/>
        </authorList>
    </citation>
    <scope>NUCLEOTIDE SEQUENCE [LARGE SCALE GENOMIC DNA]</scope>
    <source>
        <strain evidence="7">WP3 / JCM 13877</strain>
    </source>
</reference>
<dbReference type="PROSITE" id="PS50931">
    <property type="entry name" value="HTH_LYSR"/>
    <property type="match status" value="1"/>
</dbReference>
<evidence type="ECO:0000259" key="5">
    <source>
        <dbReference type="PROSITE" id="PS50931"/>
    </source>
</evidence>
<keyword evidence="2" id="KW-0805">Transcription regulation</keyword>
<dbReference type="EMBL" id="CP000472">
    <property type="protein sequence ID" value="ACJ28431.1"/>
    <property type="molecule type" value="Genomic_DNA"/>
</dbReference>
<dbReference type="GO" id="GO:0005829">
    <property type="term" value="C:cytosol"/>
    <property type="evidence" value="ECO:0007669"/>
    <property type="project" value="TreeGrafter"/>
</dbReference>
<evidence type="ECO:0000313" key="7">
    <source>
        <dbReference type="Proteomes" id="UP000000753"/>
    </source>
</evidence>
<dbReference type="Proteomes" id="UP000000753">
    <property type="component" value="Chromosome"/>
</dbReference>
<dbReference type="GO" id="GO:0003677">
    <property type="term" value="F:DNA binding"/>
    <property type="evidence" value="ECO:0007669"/>
    <property type="project" value="UniProtKB-KW"/>
</dbReference>
<dbReference type="InterPro" id="IPR036388">
    <property type="entry name" value="WH-like_DNA-bd_sf"/>
</dbReference>
<dbReference type="PANTHER" id="PTHR30419">
    <property type="entry name" value="HTH-TYPE TRANSCRIPTIONAL REGULATOR YBHD"/>
    <property type="match status" value="1"/>
</dbReference>
<organism evidence="6 7">
    <name type="scientific">Shewanella piezotolerans (strain WP3 / JCM 13877)</name>
    <dbReference type="NCBI Taxonomy" id="225849"/>
    <lineage>
        <taxon>Bacteria</taxon>
        <taxon>Pseudomonadati</taxon>
        <taxon>Pseudomonadota</taxon>
        <taxon>Gammaproteobacteria</taxon>
        <taxon>Alteromonadales</taxon>
        <taxon>Shewanellaceae</taxon>
        <taxon>Shewanella</taxon>
    </lineage>
</organism>
<keyword evidence="3" id="KW-0238">DNA-binding</keyword>